<feature type="compositionally biased region" description="Polar residues" evidence="1">
    <location>
        <begin position="201"/>
        <end position="221"/>
    </location>
</feature>
<dbReference type="Proteomes" id="UP000663855">
    <property type="component" value="Unassembled WGS sequence"/>
</dbReference>
<organism evidence="2 6">
    <name type="scientific">Rotaria magnacalcarata</name>
    <dbReference type="NCBI Taxonomy" id="392030"/>
    <lineage>
        <taxon>Eukaryota</taxon>
        <taxon>Metazoa</taxon>
        <taxon>Spiralia</taxon>
        <taxon>Gnathifera</taxon>
        <taxon>Rotifera</taxon>
        <taxon>Eurotatoria</taxon>
        <taxon>Bdelloidea</taxon>
        <taxon>Philodinida</taxon>
        <taxon>Philodinidae</taxon>
        <taxon>Rotaria</taxon>
    </lineage>
</organism>
<dbReference type="Proteomes" id="UP000681720">
    <property type="component" value="Unassembled WGS sequence"/>
</dbReference>
<evidence type="ECO:0000313" key="6">
    <source>
        <dbReference type="Proteomes" id="UP000663855"/>
    </source>
</evidence>
<feature type="region of interest" description="Disordered" evidence="1">
    <location>
        <begin position="155"/>
        <end position="221"/>
    </location>
</feature>
<feature type="compositionally biased region" description="Low complexity" evidence="1">
    <location>
        <begin position="155"/>
        <end position="178"/>
    </location>
</feature>
<gene>
    <name evidence="4" type="ORF">BYL167_LOCUS51027</name>
    <name evidence="2" type="ORF">CJN711_LOCUS23185</name>
    <name evidence="5" type="ORF">GIL414_LOCUS50745</name>
    <name evidence="3" type="ORF">KQP761_LOCUS20366</name>
</gene>
<evidence type="ECO:0000313" key="5">
    <source>
        <dbReference type="EMBL" id="CAF4878724.1"/>
    </source>
</evidence>
<reference evidence="2" key="1">
    <citation type="submission" date="2021-02" db="EMBL/GenBank/DDBJ databases">
        <authorList>
            <person name="Nowell W R."/>
        </authorList>
    </citation>
    <scope>NUCLEOTIDE SEQUENCE</scope>
</reference>
<evidence type="ECO:0000313" key="2">
    <source>
        <dbReference type="EMBL" id="CAF1424159.1"/>
    </source>
</evidence>
<name>A0A815MXA1_9BILA</name>
<dbReference type="EMBL" id="CAJOBH010159237">
    <property type="protein sequence ID" value="CAF4872845.1"/>
    <property type="molecule type" value="Genomic_DNA"/>
</dbReference>
<dbReference type="EMBL" id="CAJNOV010010828">
    <property type="protein sequence ID" value="CAF1424159.1"/>
    <property type="molecule type" value="Genomic_DNA"/>
</dbReference>
<evidence type="ECO:0000256" key="1">
    <source>
        <dbReference type="SAM" id="MobiDB-lite"/>
    </source>
</evidence>
<evidence type="ECO:0000313" key="3">
    <source>
        <dbReference type="EMBL" id="CAF1583185.1"/>
    </source>
</evidence>
<accession>A0A815MXA1</accession>
<protein>
    <submittedName>
        <fullName evidence="2">Uncharacterized protein</fullName>
    </submittedName>
</protein>
<comment type="caution">
    <text evidence="2">The sequence shown here is derived from an EMBL/GenBank/DDBJ whole genome shotgun (WGS) entry which is preliminary data.</text>
</comment>
<sequence length="221" mass="25382">MQYLNKNVRACSNPEIIAGQLVSIRRIYLRQELYTISNKIQEQYKERLPALHLVSIAAYEQVFNRQPLSLPEDLRRNAIEYGLKYYKLNIEKLRKVEAQNGLLEIPDHFFYLKKKHQLNEKNMTTSDESTHLVTNQNDFMLNSTLSTTDISSSLVNTSSSTSFNSFHTNRSVTTRTTTDQSSALSKTHSREKPPKIIIRRPSNNSLTATDPNEASTQQSNK</sequence>
<evidence type="ECO:0000313" key="4">
    <source>
        <dbReference type="EMBL" id="CAF4872845.1"/>
    </source>
</evidence>
<dbReference type="EMBL" id="CAJOBJ010169874">
    <property type="protein sequence ID" value="CAF4878724.1"/>
    <property type="molecule type" value="Genomic_DNA"/>
</dbReference>
<dbReference type="Proteomes" id="UP000681967">
    <property type="component" value="Unassembled WGS sequence"/>
</dbReference>
<proteinExistence type="predicted"/>
<dbReference type="Proteomes" id="UP000663834">
    <property type="component" value="Unassembled WGS sequence"/>
</dbReference>
<dbReference type="OrthoDB" id="10062946at2759"/>
<dbReference type="AlphaFoldDB" id="A0A815MXA1"/>
<dbReference type="EMBL" id="CAJNOW010010610">
    <property type="protein sequence ID" value="CAF1583185.1"/>
    <property type="molecule type" value="Genomic_DNA"/>
</dbReference>